<dbReference type="EMBL" id="CAJOBA010000479">
    <property type="protein sequence ID" value="CAF3535525.1"/>
    <property type="molecule type" value="Genomic_DNA"/>
</dbReference>
<protein>
    <submittedName>
        <fullName evidence="1">Uncharacterized protein</fullName>
    </submittedName>
</protein>
<reference evidence="1" key="1">
    <citation type="submission" date="2021-02" db="EMBL/GenBank/DDBJ databases">
        <authorList>
            <person name="Nowell W R."/>
        </authorList>
    </citation>
    <scope>NUCLEOTIDE SEQUENCE</scope>
</reference>
<proteinExistence type="predicted"/>
<dbReference type="EMBL" id="CAJNOK010000479">
    <property type="protein sequence ID" value="CAF0756259.1"/>
    <property type="molecule type" value="Genomic_DNA"/>
</dbReference>
<organism evidence="1 3">
    <name type="scientific">Didymodactylos carnosus</name>
    <dbReference type="NCBI Taxonomy" id="1234261"/>
    <lineage>
        <taxon>Eukaryota</taxon>
        <taxon>Metazoa</taxon>
        <taxon>Spiralia</taxon>
        <taxon>Gnathifera</taxon>
        <taxon>Rotifera</taxon>
        <taxon>Eurotatoria</taxon>
        <taxon>Bdelloidea</taxon>
        <taxon>Philodinida</taxon>
        <taxon>Philodinidae</taxon>
        <taxon>Didymodactylos</taxon>
    </lineage>
</organism>
<sequence length="91" mass="10860">MFVMPKRNQKPEGFYRKLHDGQTLWHQRRLPLVQNNNSKNNNNNNNNQLKIAAQRILVKLIRGKGSSIRRAREPISPQLFQYLKSFYKVRL</sequence>
<evidence type="ECO:0000313" key="2">
    <source>
        <dbReference type="EMBL" id="CAF3535525.1"/>
    </source>
</evidence>
<dbReference type="Proteomes" id="UP000677228">
    <property type="component" value="Unassembled WGS sequence"/>
</dbReference>
<name>A0A8S2CN79_9BILA</name>
<comment type="caution">
    <text evidence="1">The sequence shown here is derived from an EMBL/GenBank/DDBJ whole genome shotgun (WGS) entry which is preliminary data.</text>
</comment>
<evidence type="ECO:0000313" key="1">
    <source>
        <dbReference type="EMBL" id="CAF0756259.1"/>
    </source>
</evidence>
<gene>
    <name evidence="1" type="ORF">OVA965_LOCUS2298</name>
    <name evidence="2" type="ORF">TMI583_LOCUS2298</name>
</gene>
<accession>A0A8S2CN79</accession>
<dbReference type="Proteomes" id="UP000682733">
    <property type="component" value="Unassembled WGS sequence"/>
</dbReference>
<dbReference type="AlphaFoldDB" id="A0A8S2CN79"/>
<evidence type="ECO:0000313" key="3">
    <source>
        <dbReference type="Proteomes" id="UP000677228"/>
    </source>
</evidence>